<evidence type="ECO:0000313" key="1">
    <source>
        <dbReference type="EMBL" id="SDK42703.1"/>
    </source>
</evidence>
<evidence type="ECO:0000313" key="2">
    <source>
        <dbReference type="Proteomes" id="UP000198803"/>
    </source>
</evidence>
<dbReference type="Proteomes" id="UP000198803">
    <property type="component" value="Chromosome I"/>
</dbReference>
<dbReference type="InterPro" id="IPR058630">
    <property type="entry name" value="T4_Y16D"/>
</dbReference>
<keyword evidence="2" id="KW-1185">Reference proteome</keyword>
<dbReference type="Pfam" id="PF26092">
    <property type="entry name" value="T4_Y16D"/>
    <property type="match status" value="1"/>
</dbReference>
<gene>
    <name evidence="1" type="ORF">SAMN05444163_8084</name>
</gene>
<accession>A0ABY0QH96</accession>
<name>A0ABY0QH96_9BRAD</name>
<organism evidence="1 2">
    <name type="scientific">Bradyrhizobium ottawaense</name>
    <dbReference type="NCBI Taxonomy" id="931866"/>
    <lineage>
        <taxon>Bacteria</taxon>
        <taxon>Pseudomonadati</taxon>
        <taxon>Pseudomonadota</taxon>
        <taxon>Alphaproteobacteria</taxon>
        <taxon>Hyphomicrobiales</taxon>
        <taxon>Nitrobacteraceae</taxon>
        <taxon>Bradyrhizobium</taxon>
    </lineage>
</organism>
<dbReference type="EMBL" id="LT629693">
    <property type="protein sequence ID" value="SDK42703.1"/>
    <property type="molecule type" value="Genomic_DNA"/>
</dbReference>
<proteinExistence type="predicted"/>
<reference evidence="1 2" key="1">
    <citation type="submission" date="2016-10" db="EMBL/GenBank/DDBJ databases">
        <authorList>
            <person name="Varghese N."/>
            <person name="Submissions S."/>
        </authorList>
    </citation>
    <scope>NUCLEOTIDE SEQUENCE [LARGE SCALE GENOMIC DNA]</scope>
    <source>
        <strain evidence="1 2">GAS524</strain>
    </source>
</reference>
<protein>
    <submittedName>
        <fullName evidence="1">Uncharacterized protein</fullName>
    </submittedName>
</protein>
<sequence>MTASVLNVAMDESTPEIIICAAVRASNGKVIRGHRHSDAIRALQAMEGYQGEQPYGDDHGFVTSTNRFVNRREAYRLHFPDRVEPDELRSDDLY</sequence>